<dbReference type="Gene3D" id="1.10.274.10">
    <property type="entry name" value="PtsI, HPr-binding domain"/>
    <property type="match status" value="1"/>
</dbReference>
<proteinExistence type="inferred from homology"/>
<dbReference type="InterPro" id="IPR040442">
    <property type="entry name" value="Pyrv_kinase-like_dom_sf"/>
</dbReference>
<comment type="caution">
    <text evidence="22">The sequence shown here is derived from an EMBL/GenBank/DDBJ whole genome shotgun (WGS) entry which is preliminary data.</text>
</comment>
<dbReference type="InterPro" id="IPR000121">
    <property type="entry name" value="PEP_util_C"/>
</dbReference>
<keyword evidence="18" id="KW-0175">Coiled coil</keyword>
<dbReference type="SUPFAM" id="SSF52009">
    <property type="entry name" value="Phosphohistidine domain"/>
    <property type="match status" value="1"/>
</dbReference>
<dbReference type="InterPro" id="IPR024692">
    <property type="entry name" value="PTS_EI"/>
</dbReference>
<evidence type="ECO:0000313" key="22">
    <source>
        <dbReference type="EMBL" id="MDX8336455.1"/>
    </source>
</evidence>
<dbReference type="InterPro" id="IPR008279">
    <property type="entry name" value="PEP-util_enz_mobile_dom"/>
</dbReference>
<dbReference type="EC" id="2.7.3.9" evidence="6 17"/>
<dbReference type="Gene3D" id="3.20.20.60">
    <property type="entry name" value="Phosphoenolpyruvate-binding domains"/>
    <property type="match status" value="1"/>
</dbReference>
<dbReference type="InterPro" id="IPR015813">
    <property type="entry name" value="Pyrv/PenolPyrv_kinase-like_dom"/>
</dbReference>
<dbReference type="EMBL" id="JAVIKH010000010">
    <property type="protein sequence ID" value="MDX8336455.1"/>
    <property type="molecule type" value="Genomic_DNA"/>
</dbReference>
<evidence type="ECO:0000259" key="21">
    <source>
        <dbReference type="Pfam" id="PF05524"/>
    </source>
</evidence>
<dbReference type="InterPro" id="IPR036637">
    <property type="entry name" value="Phosphohistidine_dom_sf"/>
</dbReference>
<dbReference type="InterPro" id="IPR036618">
    <property type="entry name" value="PtsI_HPr-bd_sf"/>
</dbReference>
<dbReference type="InterPro" id="IPR006318">
    <property type="entry name" value="PTS_EI-like"/>
</dbReference>
<dbReference type="Proteomes" id="UP001279681">
    <property type="component" value="Unassembled WGS sequence"/>
</dbReference>
<dbReference type="PANTHER" id="PTHR46244">
    <property type="entry name" value="PHOSPHOENOLPYRUVATE-PROTEIN PHOSPHOTRANSFERASE"/>
    <property type="match status" value="1"/>
</dbReference>
<dbReference type="SUPFAM" id="SSF47831">
    <property type="entry name" value="Enzyme I of the PEP:sugar phosphotransferase system HPr-binding (sub)domain"/>
    <property type="match status" value="1"/>
</dbReference>
<gene>
    <name evidence="22" type="primary">ptsP</name>
    <name evidence="22" type="ORF">RFV38_08105</name>
</gene>
<dbReference type="Pfam" id="PF00391">
    <property type="entry name" value="PEP-utilizers"/>
    <property type="match status" value="1"/>
</dbReference>
<comment type="subcellular location">
    <subcellularLocation>
        <location evidence="4 17">Cytoplasm</location>
    </subcellularLocation>
</comment>
<dbReference type="NCBIfam" id="TIGR01417">
    <property type="entry name" value="PTS_I_fam"/>
    <property type="match status" value="1"/>
</dbReference>
<keyword evidence="10 17" id="KW-0762">Sugar transport</keyword>
<accession>A0ABU4WBC1</accession>
<evidence type="ECO:0000256" key="17">
    <source>
        <dbReference type="PIRNR" id="PIRNR000732"/>
    </source>
</evidence>
<dbReference type="InterPro" id="IPR050499">
    <property type="entry name" value="PEP-utilizing_PTS_enzyme"/>
</dbReference>
<keyword evidence="12 17" id="KW-0598">Phosphotransferase system</keyword>
<evidence type="ECO:0000259" key="20">
    <source>
        <dbReference type="Pfam" id="PF02896"/>
    </source>
</evidence>
<evidence type="ECO:0000256" key="8">
    <source>
        <dbReference type="ARBA" id="ARBA00022448"/>
    </source>
</evidence>
<evidence type="ECO:0000256" key="2">
    <source>
        <dbReference type="ARBA" id="ARBA00001946"/>
    </source>
</evidence>
<feature type="coiled-coil region" evidence="18">
    <location>
        <begin position="42"/>
        <end position="69"/>
    </location>
</feature>
<evidence type="ECO:0000256" key="9">
    <source>
        <dbReference type="ARBA" id="ARBA00022490"/>
    </source>
</evidence>
<dbReference type="PROSITE" id="PS00742">
    <property type="entry name" value="PEP_ENZYMES_2"/>
    <property type="match status" value="1"/>
</dbReference>
<feature type="domain" description="PEP-utilising enzyme mobile" evidence="19">
    <location>
        <begin position="155"/>
        <end position="224"/>
    </location>
</feature>
<evidence type="ECO:0000256" key="3">
    <source>
        <dbReference type="ARBA" id="ARBA00002728"/>
    </source>
</evidence>
<name>A0ABU4WBC1_9FUSO</name>
<dbReference type="InterPro" id="IPR023151">
    <property type="entry name" value="PEP_util_CS"/>
</dbReference>
<evidence type="ECO:0000256" key="14">
    <source>
        <dbReference type="ARBA" id="ARBA00022777"/>
    </source>
</evidence>
<evidence type="ECO:0000256" key="5">
    <source>
        <dbReference type="ARBA" id="ARBA00007837"/>
    </source>
</evidence>
<evidence type="ECO:0000256" key="10">
    <source>
        <dbReference type="ARBA" id="ARBA00022597"/>
    </source>
</evidence>
<keyword evidence="23" id="KW-1185">Reference proteome</keyword>
<feature type="domain" description="Phosphotransferase system enzyme I N-terminal" evidence="21">
    <location>
        <begin position="6"/>
        <end position="128"/>
    </location>
</feature>
<feature type="domain" description="PEP-utilising enzyme C-terminal" evidence="20">
    <location>
        <begin position="257"/>
        <end position="548"/>
    </location>
</feature>
<protein>
    <recommendedName>
        <fullName evidence="7 17">Phosphoenolpyruvate-protein phosphotransferase</fullName>
        <ecNumber evidence="6 17">2.7.3.9</ecNumber>
    </recommendedName>
    <alternativeName>
        <fullName evidence="16 17">Phosphotransferase system, enzyme I</fullName>
    </alternativeName>
</protein>
<evidence type="ECO:0000256" key="15">
    <source>
        <dbReference type="ARBA" id="ARBA00022842"/>
    </source>
</evidence>
<keyword evidence="13 17" id="KW-0479">Metal-binding</keyword>
<evidence type="ECO:0000259" key="19">
    <source>
        <dbReference type="Pfam" id="PF00391"/>
    </source>
</evidence>
<evidence type="ECO:0000256" key="6">
    <source>
        <dbReference type="ARBA" id="ARBA00012232"/>
    </source>
</evidence>
<comment type="cofactor">
    <cofactor evidence="2 17">
        <name>Mg(2+)</name>
        <dbReference type="ChEBI" id="CHEBI:18420"/>
    </cofactor>
</comment>
<reference evidence="23" key="1">
    <citation type="submission" date="2023-07" db="EMBL/GenBank/DDBJ databases">
        <authorList>
            <person name="Colorado M.A."/>
            <person name="Villamil L.M."/>
            <person name="Melo J.F."/>
            <person name="Rodriguez J.A."/>
            <person name="Ruiz R.Y."/>
        </authorList>
    </citation>
    <scope>NUCLEOTIDE SEQUENCE [LARGE SCALE GENOMIC DNA]</scope>
    <source>
        <strain evidence="23">C33</strain>
    </source>
</reference>
<dbReference type="SUPFAM" id="SSF51621">
    <property type="entry name" value="Phosphoenolpyruvate/pyruvate domain"/>
    <property type="match status" value="1"/>
</dbReference>
<dbReference type="Pfam" id="PF02896">
    <property type="entry name" value="PEP-utilizers_C"/>
    <property type="match status" value="1"/>
</dbReference>
<feature type="coiled-coil region" evidence="18">
    <location>
        <begin position="239"/>
        <end position="266"/>
    </location>
</feature>
<organism evidence="22 23">
    <name type="scientific">Candidatus Cetobacterium colombiensis</name>
    <dbReference type="NCBI Taxonomy" id="3073100"/>
    <lineage>
        <taxon>Bacteria</taxon>
        <taxon>Fusobacteriati</taxon>
        <taxon>Fusobacteriota</taxon>
        <taxon>Fusobacteriia</taxon>
        <taxon>Fusobacteriales</taxon>
        <taxon>Fusobacteriaceae</taxon>
        <taxon>Cetobacterium</taxon>
    </lineage>
</organism>
<dbReference type="PRINTS" id="PR01736">
    <property type="entry name" value="PHPHTRNFRASE"/>
</dbReference>
<keyword evidence="8 17" id="KW-0813">Transport</keyword>
<dbReference type="GO" id="GO:0008965">
    <property type="term" value="F:phosphoenolpyruvate-protein phosphotransferase activity"/>
    <property type="evidence" value="ECO:0007669"/>
    <property type="project" value="UniProtKB-EC"/>
</dbReference>
<dbReference type="InterPro" id="IPR008731">
    <property type="entry name" value="PTS_EIN"/>
</dbReference>
<comment type="catalytic activity">
    <reaction evidence="1 17">
        <text>L-histidyl-[protein] + phosphoenolpyruvate = N(pros)-phospho-L-histidyl-[protein] + pyruvate</text>
        <dbReference type="Rhea" id="RHEA:23880"/>
        <dbReference type="Rhea" id="RHEA-COMP:9745"/>
        <dbReference type="Rhea" id="RHEA-COMP:9746"/>
        <dbReference type="ChEBI" id="CHEBI:15361"/>
        <dbReference type="ChEBI" id="CHEBI:29979"/>
        <dbReference type="ChEBI" id="CHEBI:58702"/>
        <dbReference type="ChEBI" id="CHEBI:64837"/>
        <dbReference type="EC" id="2.7.3.9"/>
    </reaction>
</comment>
<keyword evidence="14 17" id="KW-0418">Kinase</keyword>
<dbReference type="Gene3D" id="3.50.30.10">
    <property type="entry name" value="Phosphohistidine domain"/>
    <property type="match status" value="1"/>
</dbReference>
<keyword evidence="9 17" id="KW-0963">Cytoplasm</keyword>
<evidence type="ECO:0000256" key="4">
    <source>
        <dbReference type="ARBA" id="ARBA00004496"/>
    </source>
</evidence>
<evidence type="ECO:0000256" key="13">
    <source>
        <dbReference type="ARBA" id="ARBA00022723"/>
    </source>
</evidence>
<evidence type="ECO:0000256" key="18">
    <source>
        <dbReference type="SAM" id="Coils"/>
    </source>
</evidence>
<dbReference type="Pfam" id="PF05524">
    <property type="entry name" value="PEP-utilisers_N"/>
    <property type="match status" value="1"/>
</dbReference>
<comment type="similarity">
    <text evidence="5 17">Belongs to the PEP-utilizing enzyme family.</text>
</comment>
<comment type="function">
    <text evidence="3 17">General (non sugar-specific) component of the phosphoenolpyruvate-dependent sugar phosphotransferase system (sugar PTS). This major carbohydrate active-transport system catalyzes the phosphorylation of incoming sugar substrates concomitantly with their translocation across the cell membrane. Enzyme I transfers the phosphoryl group from phosphoenolpyruvate (PEP) to the phosphoryl carrier protein (HPr).</text>
</comment>
<keyword evidence="11 17" id="KW-0808">Transferase</keyword>
<evidence type="ECO:0000256" key="12">
    <source>
        <dbReference type="ARBA" id="ARBA00022683"/>
    </source>
</evidence>
<dbReference type="PANTHER" id="PTHR46244:SF3">
    <property type="entry name" value="PHOSPHOENOLPYRUVATE-PROTEIN PHOSPHOTRANSFERASE"/>
    <property type="match status" value="1"/>
</dbReference>
<evidence type="ECO:0000313" key="23">
    <source>
        <dbReference type="Proteomes" id="UP001279681"/>
    </source>
</evidence>
<dbReference type="RefSeq" id="WP_320313856.1">
    <property type="nucleotide sequence ID" value="NZ_JAVIKH010000010.1"/>
</dbReference>
<sequence length="583" mass="66766">MGVIIGKSIFPGIVIGQPYIERKKKLDIENYKIASSKIDEEIKRFLESVQKAKNDIKQIKSNLEGKISKEDLQILTVHIMMLDDPQFINDIKKGIKKEENNAEAVVKKVSNKYIEMFEKIADPIYKQRALDIKDISERIIMNLTHEENAYLNLNGKILVIRELLPSELLKMYYSGVNLSGIIMEYMGETSHTAILTKALEIPTLMGGNDIFSVDWGDQIILDTTKIEGKVVTNPDIKTLNKFEEEKNRYKNKIKEINESIDKETITLDGERVCLYLNIGARLDITQVSRKRPDGIGLLRTELIYMDAIEFPDEDKQKKIYENIAREFDQSHLNKPIVIRTLDIGADKKLSYYKMVDEENPSLGCRGMRLTLSDKDLFKNQIKGILRAAKHHNIKMMYPMITNLREIQEARELVDQCKAELLQEGKEFKEDIEIGMMVEVPSNVMLADIFIDHVDFFSIGTNDLTQYILATDRYSPIAEKLYDSYDPAVMRAIEIVTNAGIKKNKKVSVCGEMAGEELAAIALLSFGVRDLSMIPAYIPKIRNLVRKIKISELKIIKENILKSKDSQEVKNILSEYLEKIEGRN</sequence>
<evidence type="ECO:0000256" key="11">
    <source>
        <dbReference type="ARBA" id="ARBA00022679"/>
    </source>
</evidence>
<dbReference type="PIRSF" id="PIRSF000732">
    <property type="entry name" value="PTS_enzyme_I"/>
    <property type="match status" value="1"/>
</dbReference>
<evidence type="ECO:0000256" key="7">
    <source>
        <dbReference type="ARBA" id="ARBA00016544"/>
    </source>
</evidence>
<evidence type="ECO:0000256" key="16">
    <source>
        <dbReference type="ARBA" id="ARBA00033235"/>
    </source>
</evidence>
<keyword evidence="15 17" id="KW-0460">Magnesium</keyword>
<evidence type="ECO:0000256" key="1">
    <source>
        <dbReference type="ARBA" id="ARBA00000683"/>
    </source>
</evidence>